<accession>A0A1G9UQ09</accession>
<evidence type="ECO:0000313" key="2">
    <source>
        <dbReference type="EMBL" id="SDM61944.1"/>
    </source>
</evidence>
<dbReference type="Proteomes" id="UP000198510">
    <property type="component" value="Unassembled WGS sequence"/>
</dbReference>
<feature type="domain" description="Retropepsin-like aspartic endopeptidase" evidence="1">
    <location>
        <begin position="8"/>
        <end position="142"/>
    </location>
</feature>
<dbReference type="PANTHER" id="PTHR38037:SF2">
    <property type="entry name" value="ATP-DEPENDENT ZINC PROTEASE DOMAIN-CONTAINING PROTEIN-RELATED"/>
    <property type="match status" value="1"/>
</dbReference>
<organism evidence="2 3">
    <name type="scientific">Catalinimonas alkaloidigena</name>
    <dbReference type="NCBI Taxonomy" id="1075417"/>
    <lineage>
        <taxon>Bacteria</taxon>
        <taxon>Pseudomonadati</taxon>
        <taxon>Bacteroidota</taxon>
        <taxon>Cytophagia</taxon>
        <taxon>Cytophagales</taxon>
        <taxon>Catalimonadaceae</taxon>
        <taxon>Catalinimonas</taxon>
    </lineage>
</organism>
<dbReference type="STRING" id="1075417.SAMN05421823_11738"/>
<dbReference type="OrthoDB" id="9782977at2"/>
<gene>
    <name evidence="2" type="ORF">SAMN05421823_11738</name>
</gene>
<reference evidence="2 3" key="1">
    <citation type="submission" date="2016-10" db="EMBL/GenBank/DDBJ databases">
        <authorList>
            <person name="de Groot N.N."/>
        </authorList>
    </citation>
    <scope>NUCLEOTIDE SEQUENCE [LARGE SCALE GENOMIC DNA]</scope>
    <source>
        <strain evidence="2 3">DSM 25186</strain>
    </source>
</reference>
<dbReference type="InterPro" id="IPR008503">
    <property type="entry name" value="Asp_endopeptidase"/>
</dbReference>
<sequence>MKQEKLVIGRVDCIDLPEMNVENVLAKVDTGAYTSSIHCSEIHLSERDGRPLLCFHILDERHTDLETREFQTEKFEQKVIKNSFGQSEERYIITTVVRIFDREFETAFSLSNRADMRYPILLGRKFLNKQFVVDTARKNVSYKRKLKAAERSRAKANR</sequence>
<name>A0A1G9UQ09_9BACT</name>
<dbReference type="PANTHER" id="PTHR38037">
    <property type="entry name" value="ZN_PROTEASE DOMAIN-CONTAINING PROTEIN"/>
    <property type="match status" value="1"/>
</dbReference>
<protein>
    <submittedName>
        <fullName evidence="2">Uncharacterized conserved protein</fullName>
    </submittedName>
</protein>
<proteinExistence type="predicted"/>
<dbReference type="EMBL" id="FNFO01000017">
    <property type="protein sequence ID" value="SDM61944.1"/>
    <property type="molecule type" value="Genomic_DNA"/>
</dbReference>
<dbReference type="Pfam" id="PF05618">
    <property type="entry name" value="Zn_protease"/>
    <property type="match status" value="1"/>
</dbReference>
<dbReference type="SUPFAM" id="SSF50630">
    <property type="entry name" value="Acid proteases"/>
    <property type="match status" value="1"/>
</dbReference>
<dbReference type="AlphaFoldDB" id="A0A1G9UQ09"/>
<evidence type="ECO:0000259" key="1">
    <source>
        <dbReference type="Pfam" id="PF05618"/>
    </source>
</evidence>
<dbReference type="InterPro" id="IPR021109">
    <property type="entry name" value="Peptidase_aspartic_dom_sf"/>
</dbReference>
<evidence type="ECO:0000313" key="3">
    <source>
        <dbReference type="Proteomes" id="UP000198510"/>
    </source>
</evidence>
<dbReference type="RefSeq" id="WP_089688397.1">
    <property type="nucleotide sequence ID" value="NZ_FNFO01000017.1"/>
</dbReference>
<keyword evidence="3" id="KW-1185">Reference proteome</keyword>
<dbReference type="Gene3D" id="2.40.70.10">
    <property type="entry name" value="Acid Proteases"/>
    <property type="match status" value="1"/>
</dbReference>